<accession>A0A0F9HTM7</accession>
<organism evidence="1">
    <name type="scientific">marine sediment metagenome</name>
    <dbReference type="NCBI Taxonomy" id="412755"/>
    <lineage>
        <taxon>unclassified sequences</taxon>
        <taxon>metagenomes</taxon>
        <taxon>ecological metagenomes</taxon>
    </lineage>
</organism>
<reference evidence="1" key="1">
    <citation type="journal article" date="2015" name="Nature">
        <title>Complex archaea that bridge the gap between prokaryotes and eukaryotes.</title>
        <authorList>
            <person name="Spang A."/>
            <person name="Saw J.H."/>
            <person name="Jorgensen S.L."/>
            <person name="Zaremba-Niedzwiedzka K."/>
            <person name="Martijn J."/>
            <person name="Lind A.E."/>
            <person name="van Eijk R."/>
            <person name="Schleper C."/>
            <person name="Guy L."/>
            <person name="Ettema T.J."/>
        </authorList>
    </citation>
    <scope>NUCLEOTIDE SEQUENCE</scope>
</reference>
<protein>
    <submittedName>
        <fullName evidence="1">Uncharacterized protein</fullName>
    </submittedName>
</protein>
<evidence type="ECO:0000313" key="1">
    <source>
        <dbReference type="EMBL" id="KKM18497.1"/>
    </source>
</evidence>
<gene>
    <name evidence="1" type="ORF">LCGC14_1665080</name>
</gene>
<dbReference type="EMBL" id="LAZR01014210">
    <property type="protein sequence ID" value="KKM18497.1"/>
    <property type="molecule type" value="Genomic_DNA"/>
</dbReference>
<proteinExistence type="predicted"/>
<comment type="caution">
    <text evidence="1">The sequence shown here is derived from an EMBL/GenBank/DDBJ whole genome shotgun (WGS) entry which is preliminary data.</text>
</comment>
<dbReference type="AlphaFoldDB" id="A0A0F9HTM7"/>
<sequence length="138" mass="15974">MSSRYAGVEWIEKMGWGPMSPLGAEVADILGYCWSGIYHIDNRYLREVKWSDPDQMWIRLREELATHDFSRLTELVLLAHLTGIRIAVLPKSNCTVELTFYRRDSNEVWPGSAHPTLERVVKRVSSQWRPGGERVSAW</sequence>
<name>A0A0F9HTM7_9ZZZZ</name>